<reference evidence="3" key="1">
    <citation type="submission" date="2020-11" db="EMBL/GenBank/DDBJ databases">
        <title>RNA virus dark matter in the feces of wild birds.</title>
        <authorList>
            <person name="Lu X."/>
            <person name="Yang X.S."/>
            <person name="Zhang W."/>
        </authorList>
    </citation>
    <scope>NUCLEOTIDE SEQUENCE</scope>
    <source>
        <strain evidence="3">Rufous-tailedRobin167con96</strain>
    </source>
</reference>
<dbReference type="SUPFAM" id="SSF50494">
    <property type="entry name" value="Trypsin-like serine proteases"/>
    <property type="match status" value="1"/>
</dbReference>
<evidence type="ECO:0000256" key="1">
    <source>
        <dbReference type="ARBA" id="ARBA00022801"/>
    </source>
</evidence>
<dbReference type="EMBL" id="MW239498">
    <property type="protein sequence ID" value="UGO57553.1"/>
    <property type="molecule type" value="Genomic_RNA"/>
</dbReference>
<evidence type="ECO:0000313" key="3">
    <source>
        <dbReference type="EMBL" id="UGO57553.1"/>
    </source>
</evidence>
<dbReference type="GO" id="GO:0016787">
    <property type="term" value="F:hydrolase activity"/>
    <property type="evidence" value="ECO:0007669"/>
    <property type="project" value="UniProtKB-KW"/>
</dbReference>
<feature type="compositionally biased region" description="Polar residues" evidence="2">
    <location>
        <begin position="459"/>
        <end position="471"/>
    </location>
</feature>
<keyword evidence="1" id="KW-0378">Hydrolase</keyword>
<feature type="compositionally biased region" description="Polar residues" evidence="2">
    <location>
        <begin position="439"/>
        <end position="448"/>
    </location>
</feature>
<dbReference type="InterPro" id="IPR009003">
    <property type="entry name" value="Peptidase_S1_PA"/>
</dbReference>
<feature type="region of interest" description="Disordered" evidence="2">
    <location>
        <begin position="438"/>
        <end position="473"/>
    </location>
</feature>
<accession>A0A8K1U2Q8</accession>
<sequence>MTEMSTVLATEIAGVSTQLATEIAGVSADVVQLTAATTQIAVDLAGTLMEVKKEILTTVKDDLIAATRSSFGEALANVKEDILMATKKVGFGNDLGSLLSKTQEGTSSAVGAVVNLVVGNRTGIEKALIAGGVVAIGFGLFKARKAGMFKGVSNYLFKKENVVLSTKTIDANVMESTRSGSTENPMTTPSCQAKVGYLENGDFHVLGGCVRMENFLVSADHVIGGDDVKYVQGRQGRVSLEGKTILSLATDLSAIQMTEKELSIIGVATCNIGPIPENGVYAAIVGPFSQGTAGTLVHDERAFGRVVYKSTTLSGYSGSPYTVGPKVVAIHQNGGAVNGGVSASYVWMLLKHAMNRRCESSEDWLRQQFQREKKLRYCETGDPDEVQVRVDGQYTTVQRRSLLSAFGTDWEAKLEKAGGARGGYSDVLEAMFRVPSASGEANSSQRLGASSIMDGPQGTLIQQNPQPSTSGLRKLSKKDLVNILRSPEQLQRRLETMNGRESPVQLESVTV</sequence>
<protein>
    <recommendedName>
        <fullName evidence="4">Peptidase S39 domain-containing protein</fullName>
    </recommendedName>
</protein>
<evidence type="ECO:0000256" key="2">
    <source>
        <dbReference type="SAM" id="MobiDB-lite"/>
    </source>
</evidence>
<name>A0A8K1U2Q8_9VIRU</name>
<evidence type="ECO:0008006" key="4">
    <source>
        <dbReference type="Google" id="ProtNLM"/>
    </source>
</evidence>
<proteinExistence type="predicted"/>
<organism evidence="3">
    <name type="scientific">Riboviria sp</name>
    <dbReference type="NCBI Taxonomy" id="2585031"/>
    <lineage>
        <taxon>Viruses</taxon>
        <taxon>Riboviria</taxon>
    </lineage>
</organism>